<dbReference type="OrthoDB" id="2799313at2759"/>
<gene>
    <name evidence="1" type="ORF">PsYK624_090800</name>
</gene>
<dbReference type="EMBL" id="BPQB01000029">
    <property type="protein sequence ID" value="GJE92921.1"/>
    <property type="molecule type" value="Genomic_DNA"/>
</dbReference>
<organism evidence="1 2">
    <name type="scientific">Phanerochaete sordida</name>
    <dbReference type="NCBI Taxonomy" id="48140"/>
    <lineage>
        <taxon>Eukaryota</taxon>
        <taxon>Fungi</taxon>
        <taxon>Dikarya</taxon>
        <taxon>Basidiomycota</taxon>
        <taxon>Agaricomycotina</taxon>
        <taxon>Agaricomycetes</taxon>
        <taxon>Polyporales</taxon>
        <taxon>Phanerochaetaceae</taxon>
        <taxon>Phanerochaete</taxon>
    </lineage>
</organism>
<protein>
    <submittedName>
        <fullName evidence="1">Uncharacterized protein</fullName>
    </submittedName>
</protein>
<dbReference type="Proteomes" id="UP000703269">
    <property type="component" value="Unassembled WGS sequence"/>
</dbReference>
<proteinExistence type="predicted"/>
<dbReference type="AlphaFoldDB" id="A0A9P3LEV6"/>
<evidence type="ECO:0000313" key="2">
    <source>
        <dbReference type="Proteomes" id="UP000703269"/>
    </source>
</evidence>
<accession>A0A9P3LEV6</accession>
<evidence type="ECO:0000313" key="1">
    <source>
        <dbReference type="EMBL" id="GJE92921.1"/>
    </source>
</evidence>
<comment type="caution">
    <text evidence="1">The sequence shown here is derived from an EMBL/GenBank/DDBJ whole genome shotgun (WGS) entry which is preliminary data.</text>
</comment>
<sequence>MPRELPAGGVLVPQRTYTSERPVQEFEPVEPIRFVVGGKPGIRLDAALQEDTLELEGAGDMIQLPSGGQKIGIRLVWPGYEPWFKYISVSGTAPGQLITKGRFAFEIARVVRQCLQELGQQSSTETATDWWASQVPLEQLVLLELHQVLRSSYQPVLCLIIPDSAPAA</sequence>
<reference evidence="1 2" key="1">
    <citation type="submission" date="2021-08" db="EMBL/GenBank/DDBJ databases">
        <title>Draft Genome Sequence of Phanerochaete sordida strain YK-624.</title>
        <authorList>
            <person name="Mori T."/>
            <person name="Dohra H."/>
            <person name="Suzuki T."/>
            <person name="Kawagishi H."/>
            <person name="Hirai H."/>
        </authorList>
    </citation>
    <scope>NUCLEOTIDE SEQUENCE [LARGE SCALE GENOMIC DNA]</scope>
    <source>
        <strain evidence="1 2">YK-624</strain>
    </source>
</reference>
<name>A0A9P3LEV6_9APHY</name>
<keyword evidence="2" id="KW-1185">Reference proteome</keyword>